<keyword evidence="2" id="KW-1185">Reference proteome</keyword>
<evidence type="ECO:0008006" key="3">
    <source>
        <dbReference type="Google" id="ProtNLM"/>
    </source>
</evidence>
<evidence type="ECO:0000313" key="1">
    <source>
        <dbReference type="EMBL" id="MBA1837219.1"/>
    </source>
</evidence>
<proteinExistence type="predicted"/>
<sequence>MGIVGGGAWATLRPAYVGEVEGDGLRVDQAASPVNVEFAGFGTFALISALIGLALAVAALGAARRGKVGGGAGWLLWAGAVSAVAVLSVYVFGDWFVGLLHPVPEADALSDGASVTMVPPVNPGAAWAVGPFSAVFVYWSANLVAYSHDRELKTSPANQPRTGQMPVG</sequence>
<dbReference type="RefSeq" id="WP_181191917.1">
    <property type="nucleotide sequence ID" value="NZ_JABFED010000002.1"/>
</dbReference>
<evidence type="ECO:0000313" key="2">
    <source>
        <dbReference type="Proteomes" id="UP000577408"/>
    </source>
</evidence>
<name>A0A7H0K904_9CORY</name>
<protein>
    <recommendedName>
        <fullName evidence="3">DUF2567 domain-containing protein</fullName>
    </recommendedName>
</protein>
<accession>A0A7H0K904</accession>
<gene>
    <name evidence="1" type="ORF">HMA55_04765</name>
</gene>
<organism evidence="1 2">
    <name type="scientific">Corynebacterium wankanglinii</name>
    <dbReference type="NCBI Taxonomy" id="2735136"/>
    <lineage>
        <taxon>Bacteria</taxon>
        <taxon>Bacillati</taxon>
        <taxon>Actinomycetota</taxon>
        <taxon>Actinomycetes</taxon>
        <taxon>Mycobacteriales</taxon>
        <taxon>Corynebacteriaceae</taxon>
        <taxon>Corynebacterium</taxon>
    </lineage>
</organism>
<reference evidence="1 2" key="1">
    <citation type="submission" date="2020-05" db="EMBL/GenBank/DDBJ databases">
        <title>Descriptions of Corynebacterium xxxx sp. nov., Corynebacterium yyyy sp. nov. and Corynebacterium zzzz sp. nov.</title>
        <authorList>
            <person name="Zhang G."/>
        </authorList>
    </citation>
    <scope>NUCLEOTIDE SEQUENCE [LARGE SCALE GENOMIC DNA]</scope>
    <source>
        <strain evidence="2">zg-913</strain>
    </source>
</reference>
<comment type="caution">
    <text evidence="1">The sequence shown here is derived from an EMBL/GenBank/DDBJ whole genome shotgun (WGS) entry which is preliminary data.</text>
</comment>
<dbReference type="EMBL" id="JABFED010000002">
    <property type="protein sequence ID" value="MBA1837219.1"/>
    <property type="molecule type" value="Genomic_DNA"/>
</dbReference>
<dbReference type="AlphaFoldDB" id="A0A7H0K904"/>
<dbReference type="Proteomes" id="UP000577408">
    <property type="component" value="Unassembled WGS sequence"/>
</dbReference>